<keyword evidence="3" id="KW-0378">Hydrolase</keyword>
<sequence>MKSTFHALLVAAALCLGSGAALALDGLRVVDGDTVRLGAERIRLIGLDAPELHGKCREEKRLAERARDRLTALLATDDVEIIRSARLDKYRRTLAIVRADGVDVARVLIAEGLARPYHGERRQSWCARVAP</sequence>
<name>A0ABU0HCA7_9HYPH</name>
<keyword evidence="4" id="KW-1185">Reference proteome</keyword>
<dbReference type="RefSeq" id="WP_266350814.1">
    <property type="nucleotide sequence ID" value="NZ_JAPKNG010000006.1"/>
</dbReference>
<feature type="domain" description="TNase-like" evidence="2">
    <location>
        <begin position="28"/>
        <end position="131"/>
    </location>
</feature>
<gene>
    <name evidence="3" type="ORF">QO014_004347</name>
</gene>
<protein>
    <submittedName>
        <fullName evidence="3">Endonuclease YncB(Thermonuclease family)</fullName>
    </submittedName>
</protein>
<dbReference type="Gene3D" id="2.40.50.90">
    <property type="match status" value="1"/>
</dbReference>
<keyword evidence="1" id="KW-0732">Signal</keyword>
<feature type="chain" id="PRO_5046116965" evidence="1">
    <location>
        <begin position="24"/>
        <end position="131"/>
    </location>
</feature>
<dbReference type="InterPro" id="IPR016071">
    <property type="entry name" value="Staphylococal_nuclease_OB-fold"/>
</dbReference>
<dbReference type="GO" id="GO:0004519">
    <property type="term" value="F:endonuclease activity"/>
    <property type="evidence" value="ECO:0007669"/>
    <property type="project" value="UniProtKB-KW"/>
</dbReference>
<dbReference type="Pfam" id="PF00565">
    <property type="entry name" value="SNase"/>
    <property type="match status" value="1"/>
</dbReference>
<proteinExistence type="predicted"/>
<feature type="signal peptide" evidence="1">
    <location>
        <begin position="1"/>
        <end position="23"/>
    </location>
</feature>
<keyword evidence="3" id="KW-0540">Nuclease</keyword>
<dbReference type="SMART" id="SM00318">
    <property type="entry name" value="SNc"/>
    <property type="match status" value="1"/>
</dbReference>
<dbReference type="SUPFAM" id="SSF50199">
    <property type="entry name" value="Staphylococcal nuclease"/>
    <property type="match status" value="1"/>
</dbReference>
<evidence type="ECO:0000259" key="2">
    <source>
        <dbReference type="PROSITE" id="PS50830"/>
    </source>
</evidence>
<comment type="caution">
    <text evidence="3">The sequence shown here is derived from an EMBL/GenBank/DDBJ whole genome shotgun (WGS) entry which is preliminary data.</text>
</comment>
<dbReference type="PROSITE" id="PS50830">
    <property type="entry name" value="TNASE_3"/>
    <property type="match status" value="1"/>
</dbReference>
<evidence type="ECO:0000313" key="3">
    <source>
        <dbReference type="EMBL" id="MDQ0439941.1"/>
    </source>
</evidence>
<organism evidence="3 4">
    <name type="scientific">Kaistia dalseonensis</name>
    <dbReference type="NCBI Taxonomy" id="410840"/>
    <lineage>
        <taxon>Bacteria</taxon>
        <taxon>Pseudomonadati</taxon>
        <taxon>Pseudomonadota</taxon>
        <taxon>Alphaproteobacteria</taxon>
        <taxon>Hyphomicrobiales</taxon>
        <taxon>Kaistiaceae</taxon>
        <taxon>Kaistia</taxon>
    </lineage>
</organism>
<dbReference type="Proteomes" id="UP001241603">
    <property type="component" value="Unassembled WGS sequence"/>
</dbReference>
<accession>A0ABU0HCA7</accession>
<dbReference type="InterPro" id="IPR035437">
    <property type="entry name" value="SNase_OB-fold_sf"/>
</dbReference>
<dbReference type="EMBL" id="JAUSVO010000006">
    <property type="protein sequence ID" value="MDQ0439941.1"/>
    <property type="molecule type" value="Genomic_DNA"/>
</dbReference>
<evidence type="ECO:0000313" key="4">
    <source>
        <dbReference type="Proteomes" id="UP001241603"/>
    </source>
</evidence>
<keyword evidence="3" id="KW-0255">Endonuclease</keyword>
<evidence type="ECO:0000256" key="1">
    <source>
        <dbReference type="SAM" id="SignalP"/>
    </source>
</evidence>
<reference evidence="3 4" key="1">
    <citation type="submission" date="2023-07" db="EMBL/GenBank/DDBJ databases">
        <title>Genomic Encyclopedia of Type Strains, Phase IV (KMG-IV): sequencing the most valuable type-strain genomes for metagenomic binning, comparative biology and taxonomic classification.</title>
        <authorList>
            <person name="Goeker M."/>
        </authorList>
    </citation>
    <scope>NUCLEOTIDE SEQUENCE [LARGE SCALE GENOMIC DNA]</scope>
    <source>
        <strain evidence="3 4">B6-8</strain>
    </source>
</reference>